<comment type="caution">
    <text evidence="12">The sequence shown here is derived from an EMBL/GenBank/DDBJ whole genome shotgun (WGS) entry which is preliminary data.</text>
</comment>
<protein>
    <submittedName>
        <fullName evidence="12">Crossover junction endodeoxyribonuclease ruvc</fullName>
        <ecNumber evidence="12">3.1.22.4</ecNumber>
    </submittedName>
</protein>
<dbReference type="HAMAP" id="MF_00034">
    <property type="entry name" value="RuvC"/>
    <property type="match status" value="1"/>
</dbReference>
<keyword evidence="9" id="KW-0238">DNA-binding</keyword>
<proteinExistence type="inferred from homology"/>
<dbReference type="GO" id="GO:0008821">
    <property type="term" value="F:crossover junction DNA endonuclease activity"/>
    <property type="evidence" value="ECO:0007669"/>
    <property type="project" value="InterPro"/>
</dbReference>
<dbReference type="PRINTS" id="PR00696">
    <property type="entry name" value="RSOLVASERUVC"/>
</dbReference>
<dbReference type="AlphaFoldDB" id="A0A0W8G1F2"/>
<evidence type="ECO:0000256" key="8">
    <source>
        <dbReference type="ARBA" id="ARBA00022842"/>
    </source>
</evidence>
<keyword evidence="6" id="KW-0227">DNA damage</keyword>
<dbReference type="NCBIfam" id="TIGR00228">
    <property type="entry name" value="ruvC"/>
    <property type="match status" value="1"/>
</dbReference>
<dbReference type="GO" id="GO:0006281">
    <property type="term" value="P:DNA repair"/>
    <property type="evidence" value="ECO:0007669"/>
    <property type="project" value="UniProtKB-KW"/>
</dbReference>
<evidence type="ECO:0000256" key="11">
    <source>
        <dbReference type="ARBA" id="ARBA00023204"/>
    </source>
</evidence>
<keyword evidence="5" id="KW-0255">Endonuclease</keyword>
<dbReference type="PANTHER" id="PTHR30194">
    <property type="entry name" value="CROSSOVER JUNCTION ENDODEOXYRIBONUCLEASE RUVC"/>
    <property type="match status" value="1"/>
</dbReference>
<name>A0A0W8G1F2_9ZZZZ</name>
<dbReference type="InterPro" id="IPR012337">
    <property type="entry name" value="RNaseH-like_sf"/>
</dbReference>
<dbReference type="GO" id="GO:0006310">
    <property type="term" value="P:DNA recombination"/>
    <property type="evidence" value="ECO:0007669"/>
    <property type="project" value="UniProtKB-KW"/>
</dbReference>
<evidence type="ECO:0000256" key="9">
    <source>
        <dbReference type="ARBA" id="ARBA00023125"/>
    </source>
</evidence>
<evidence type="ECO:0000256" key="2">
    <source>
        <dbReference type="ARBA" id="ARBA00022490"/>
    </source>
</evidence>
<evidence type="ECO:0000313" key="12">
    <source>
        <dbReference type="EMBL" id="KUG26983.1"/>
    </source>
</evidence>
<dbReference type="InterPro" id="IPR002176">
    <property type="entry name" value="X-over_junc_endoDNase_RuvC"/>
</dbReference>
<keyword evidence="8" id="KW-0460">Magnesium</keyword>
<keyword evidence="4" id="KW-0479">Metal-binding</keyword>
<keyword evidence="3" id="KW-0540">Nuclease</keyword>
<evidence type="ECO:0000256" key="5">
    <source>
        <dbReference type="ARBA" id="ARBA00022759"/>
    </source>
</evidence>
<keyword evidence="11" id="KW-0234">DNA repair</keyword>
<keyword evidence="7 12" id="KW-0378">Hydrolase</keyword>
<evidence type="ECO:0000256" key="7">
    <source>
        <dbReference type="ARBA" id="ARBA00022801"/>
    </source>
</evidence>
<dbReference type="EC" id="3.1.22.4" evidence="12"/>
<dbReference type="CDD" id="cd16962">
    <property type="entry name" value="RuvC"/>
    <property type="match status" value="1"/>
</dbReference>
<gene>
    <name evidence="12" type="ORF">ASZ90_003165</name>
</gene>
<dbReference type="GO" id="GO:0046872">
    <property type="term" value="F:metal ion binding"/>
    <property type="evidence" value="ECO:0007669"/>
    <property type="project" value="UniProtKB-KW"/>
</dbReference>
<evidence type="ECO:0000256" key="3">
    <source>
        <dbReference type="ARBA" id="ARBA00022722"/>
    </source>
</evidence>
<dbReference type="InterPro" id="IPR020563">
    <property type="entry name" value="X-over_junc_endoDNase_Mg_BS"/>
</dbReference>
<accession>A0A0W8G1F2</accession>
<evidence type="ECO:0000256" key="10">
    <source>
        <dbReference type="ARBA" id="ARBA00023172"/>
    </source>
</evidence>
<sequence>MIILGIDPGTIYTGFGVVKYYRNQLSLIDSGIIKTPAVKEMAPRLEAIYNELTLLIRKYDPDAFALETAFYGKNVQSALKIGYARGVSMLAAKHNNLDTAEYSPREVKKSVVGNGAASKEQVQYMIKKLLSIRKTKIKFDETDALAVAICHAFKMTSPLKNAGSWKKFVEANPDKVLSR</sequence>
<dbReference type="SUPFAM" id="SSF53098">
    <property type="entry name" value="Ribonuclease H-like"/>
    <property type="match status" value="1"/>
</dbReference>
<organism evidence="12">
    <name type="scientific">hydrocarbon metagenome</name>
    <dbReference type="NCBI Taxonomy" id="938273"/>
    <lineage>
        <taxon>unclassified sequences</taxon>
        <taxon>metagenomes</taxon>
        <taxon>ecological metagenomes</taxon>
    </lineage>
</organism>
<dbReference type="Pfam" id="PF02075">
    <property type="entry name" value="RuvC"/>
    <property type="match status" value="1"/>
</dbReference>
<dbReference type="Gene3D" id="3.30.420.10">
    <property type="entry name" value="Ribonuclease H-like superfamily/Ribonuclease H"/>
    <property type="match status" value="1"/>
</dbReference>
<keyword evidence="2" id="KW-0963">Cytoplasm</keyword>
<dbReference type="PANTHER" id="PTHR30194:SF3">
    <property type="entry name" value="CROSSOVER JUNCTION ENDODEOXYRIBONUCLEASE RUVC"/>
    <property type="match status" value="1"/>
</dbReference>
<dbReference type="InterPro" id="IPR036397">
    <property type="entry name" value="RNaseH_sf"/>
</dbReference>
<reference evidence="12" key="1">
    <citation type="journal article" date="2015" name="Proc. Natl. Acad. Sci. U.S.A.">
        <title>Networks of energetic and metabolic interactions define dynamics in microbial communities.</title>
        <authorList>
            <person name="Embree M."/>
            <person name="Liu J.K."/>
            <person name="Al-Bassam M.M."/>
            <person name="Zengler K."/>
        </authorList>
    </citation>
    <scope>NUCLEOTIDE SEQUENCE</scope>
</reference>
<evidence type="ECO:0000256" key="6">
    <source>
        <dbReference type="ARBA" id="ARBA00022763"/>
    </source>
</evidence>
<dbReference type="GO" id="GO:0003677">
    <property type="term" value="F:DNA binding"/>
    <property type="evidence" value="ECO:0007669"/>
    <property type="project" value="UniProtKB-KW"/>
</dbReference>
<evidence type="ECO:0000256" key="4">
    <source>
        <dbReference type="ARBA" id="ARBA00022723"/>
    </source>
</evidence>
<evidence type="ECO:0000256" key="1">
    <source>
        <dbReference type="ARBA" id="ARBA00009518"/>
    </source>
</evidence>
<keyword evidence="10" id="KW-0233">DNA recombination</keyword>
<dbReference type="NCBIfam" id="NF000711">
    <property type="entry name" value="PRK00039.2-1"/>
    <property type="match status" value="1"/>
</dbReference>
<comment type="similarity">
    <text evidence="1">Belongs to the RuvC family.</text>
</comment>
<dbReference type="EMBL" id="LNQE01000378">
    <property type="protein sequence ID" value="KUG26983.1"/>
    <property type="molecule type" value="Genomic_DNA"/>
</dbReference>
<dbReference type="PROSITE" id="PS01321">
    <property type="entry name" value="RUVC"/>
    <property type="match status" value="1"/>
</dbReference>
<dbReference type="FunFam" id="3.30.420.10:FF:000002">
    <property type="entry name" value="Crossover junction endodeoxyribonuclease RuvC"/>
    <property type="match status" value="1"/>
</dbReference>